<evidence type="ECO:0000313" key="2">
    <source>
        <dbReference type="Proteomes" id="UP000501780"/>
    </source>
</evidence>
<proteinExistence type="predicted"/>
<keyword evidence="2" id="KW-1185">Reference proteome</keyword>
<dbReference type="Proteomes" id="UP000501780">
    <property type="component" value="Chromosome"/>
</dbReference>
<reference evidence="1 2" key="1">
    <citation type="submission" date="2020-03" db="EMBL/GenBank/DDBJ databases">
        <title>Genomic analysis of Bacteroides faecium CBA7301.</title>
        <authorList>
            <person name="Kim J."/>
            <person name="Roh S.W."/>
        </authorList>
    </citation>
    <scope>NUCLEOTIDE SEQUENCE [LARGE SCALE GENOMIC DNA]</scope>
    <source>
        <strain evidence="1 2">CBA7301</strain>
    </source>
</reference>
<dbReference type="AlphaFoldDB" id="A0A6H0KNK3"/>
<name>A0A6H0KNK3_9BACE</name>
<protein>
    <submittedName>
        <fullName evidence="1">Uncharacterized protein</fullName>
    </submittedName>
</protein>
<dbReference type="RefSeq" id="WP_167963458.1">
    <property type="nucleotide sequence ID" value="NZ_CP050831.1"/>
</dbReference>
<accession>A0A6H0KNK3</accession>
<evidence type="ECO:0000313" key="1">
    <source>
        <dbReference type="EMBL" id="QIU95026.1"/>
    </source>
</evidence>
<sequence>METLLAILGFLIPGLVCYWYNQWRERKRNEKLWEQAIKGESLRQKWREAEQKTDGVYDNEGCVWFVDPDGNTRTKLDEDDEKKG</sequence>
<gene>
    <name evidence="1" type="ORF">BacF7301_13130</name>
</gene>
<organism evidence="1 2">
    <name type="scientific">Bacteroides faecium</name>
    <dbReference type="NCBI Taxonomy" id="2715212"/>
    <lineage>
        <taxon>Bacteria</taxon>
        <taxon>Pseudomonadati</taxon>
        <taxon>Bacteroidota</taxon>
        <taxon>Bacteroidia</taxon>
        <taxon>Bacteroidales</taxon>
        <taxon>Bacteroidaceae</taxon>
        <taxon>Bacteroides</taxon>
    </lineage>
</organism>
<dbReference type="EMBL" id="CP050831">
    <property type="protein sequence ID" value="QIU95026.1"/>
    <property type="molecule type" value="Genomic_DNA"/>
</dbReference>
<dbReference type="KEGG" id="bfc:BacF7301_13130"/>